<dbReference type="Proteomes" id="UP000824280">
    <property type="component" value="Chromosome"/>
</dbReference>
<dbReference type="Pfam" id="PF09550">
    <property type="entry name" value="Phage_TAC_6"/>
    <property type="match status" value="1"/>
</dbReference>
<evidence type="ECO:0000313" key="2">
    <source>
        <dbReference type="Proteomes" id="UP000824280"/>
    </source>
</evidence>
<reference evidence="1 2" key="1">
    <citation type="submission" date="2021-08" db="EMBL/GenBank/DDBJ databases">
        <title>Comparative Genomics Analysis of the Genus Qipengyuania Reveals Extensive Genetic Diversity and Metabolic Versatility, Including the Description of Fifteen Novel Species.</title>
        <authorList>
            <person name="Liu Y."/>
        </authorList>
    </citation>
    <scope>NUCLEOTIDE SEQUENCE [LARGE SCALE GENOMIC DNA]</scope>
    <source>
        <strain evidence="1 2">1XM2-8</strain>
    </source>
</reference>
<name>A0ABX8ZDX9_9SPHN</name>
<protein>
    <submittedName>
        <fullName evidence="1">Phage tail assembly chaperone</fullName>
    </submittedName>
</protein>
<keyword evidence="2" id="KW-1185">Reference proteome</keyword>
<evidence type="ECO:0000313" key="1">
    <source>
        <dbReference type="EMBL" id="QZD87185.1"/>
    </source>
</evidence>
<proteinExistence type="predicted"/>
<dbReference type="EMBL" id="CP081297">
    <property type="protein sequence ID" value="QZD87185.1"/>
    <property type="molecule type" value="Genomic_DNA"/>
</dbReference>
<accession>A0ABX8ZDX9</accession>
<gene>
    <name evidence="1" type="ORF">K3166_00255</name>
</gene>
<dbReference type="InterPro" id="IPR019056">
    <property type="entry name" value="Phage_TAC_6"/>
</dbReference>
<sequence>MDRGFGQGAVMLAGLAARALGWSPETFWTSTPAELAASLGTENPQDAPLGREEIAALIERDRNE</sequence>
<dbReference type="RefSeq" id="WP_221422724.1">
    <property type="nucleotide sequence ID" value="NZ_CP081297.1"/>
</dbReference>
<organism evidence="1 2">
    <name type="scientific">Qipengyuania psychrotolerans</name>
    <dbReference type="NCBI Taxonomy" id="2867238"/>
    <lineage>
        <taxon>Bacteria</taxon>
        <taxon>Pseudomonadati</taxon>
        <taxon>Pseudomonadota</taxon>
        <taxon>Alphaproteobacteria</taxon>
        <taxon>Sphingomonadales</taxon>
        <taxon>Erythrobacteraceae</taxon>
        <taxon>Qipengyuania</taxon>
    </lineage>
</organism>